<dbReference type="GO" id="GO:0005886">
    <property type="term" value="C:plasma membrane"/>
    <property type="evidence" value="ECO:0007669"/>
    <property type="project" value="TreeGrafter"/>
</dbReference>
<dbReference type="SUPFAM" id="SSF55073">
    <property type="entry name" value="Nucleotide cyclase"/>
    <property type="match status" value="1"/>
</dbReference>
<name>A0A7G1GB85_9BACT</name>
<dbReference type="PANTHER" id="PTHR45138:SF6">
    <property type="entry name" value="DIGUANYLATE CYCLASE DGCN"/>
    <property type="match status" value="1"/>
</dbReference>
<proteinExistence type="predicted"/>
<dbReference type="InterPro" id="IPR029787">
    <property type="entry name" value="Nucleotide_cyclase"/>
</dbReference>
<dbReference type="InterPro" id="IPR000160">
    <property type="entry name" value="GGDEF_dom"/>
</dbReference>
<dbReference type="Pfam" id="PF00990">
    <property type="entry name" value="GGDEF"/>
    <property type="match status" value="1"/>
</dbReference>
<dbReference type="Gene3D" id="3.30.70.270">
    <property type="match status" value="1"/>
</dbReference>
<evidence type="ECO:0000259" key="1">
    <source>
        <dbReference type="PROSITE" id="PS50887"/>
    </source>
</evidence>
<reference evidence="2 3" key="1">
    <citation type="submission" date="2018-06" db="EMBL/GenBank/DDBJ databases">
        <title>Genome sequencing of Oceanotoga sp. sy52.</title>
        <authorList>
            <person name="Mori K."/>
        </authorList>
    </citation>
    <scope>NUCLEOTIDE SEQUENCE [LARGE SCALE GENOMIC DNA]</scope>
    <source>
        <strain evidence="3">sy52</strain>
    </source>
</reference>
<dbReference type="SMART" id="SM00267">
    <property type="entry name" value="GGDEF"/>
    <property type="match status" value="1"/>
</dbReference>
<dbReference type="InterPro" id="IPR043128">
    <property type="entry name" value="Rev_trsase/Diguanyl_cyclase"/>
</dbReference>
<dbReference type="FunFam" id="3.30.70.270:FF:000001">
    <property type="entry name" value="Diguanylate cyclase domain protein"/>
    <property type="match status" value="1"/>
</dbReference>
<dbReference type="GO" id="GO:0043709">
    <property type="term" value="P:cell adhesion involved in single-species biofilm formation"/>
    <property type="evidence" value="ECO:0007669"/>
    <property type="project" value="TreeGrafter"/>
</dbReference>
<dbReference type="PANTHER" id="PTHR45138">
    <property type="entry name" value="REGULATORY COMPONENTS OF SENSORY TRANSDUCTION SYSTEM"/>
    <property type="match status" value="1"/>
</dbReference>
<dbReference type="InterPro" id="IPR027417">
    <property type="entry name" value="P-loop_NTPase"/>
</dbReference>
<dbReference type="KEGG" id="ocy:OSSY52_17430"/>
<dbReference type="GO" id="GO:1902201">
    <property type="term" value="P:negative regulation of bacterial-type flagellum-dependent cell motility"/>
    <property type="evidence" value="ECO:0007669"/>
    <property type="project" value="TreeGrafter"/>
</dbReference>
<accession>A0A7G1GB85</accession>
<keyword evidence="3" id="KW-1185">Reference proteome</keyword>
<dbReference type="EMBL" id="AP018712">
    <property type="protein sequence ID" value="BBE31602.1"/>
    <property type="molecule type" value="Genomic_DNA"/>
</dbReference>
<organism evidence="2 3">
    <name type="scientific">Tepiditoga spiralis</name>
    <dbReference type="NCBI Taxonomy" id="2108365"/>
    <lineage>
        <taxon>Bacteria</taxon>
        <taxon>Thermotogati</taxon>
        <taxon>Thermotogota</taxon>
        <taxon>Thermotogae</taxon>
        <taxon>Petrotogales</taxon>
        <taxon>Petrotogaceae</taxon>
        <taxon>Tepiditoga</taxon>
    </lineage>
</organism>
<dbReference type="InterPro" id="IPR050469">
    <property type="entry name" value="Diguanylate_Cyclase"/>
</dbReference>
<sequence length="1324" mass="159937">MKYKIIRVLNEFEYATDYLVTYNEKLYRLRKLMSISNIDLGILSRYENDLKRFSSNGLLIPEYINLNSKNPELFYSYHYEKPVKWNISKKEMIMITSYFLGMMDALVHNLNFIPVYIDLRNIMIDEKGNGYFIAPIFKNMDSVNVFYNEKRTEEGLIRVINELLKKIKLSYINSSNRLAEFYREIEFKDIKCVSEYYTIFLKYFSNVNSVKPREPQFINRKKELDFFRKIAIENNYKEILLYGEQRIGKTSFIKTLFNQLEYTENFFTSFVRTKEELIEFLKIFLRKNNVKFKKSRTNRYNYLNIVDIIELMNNLKDIKIAIAVDEFQDIDDEFLEVLKIIKKLDINFNLFFVYITHDELKINDFNIENKVKLPTLKLNEASEMIISMLSKDIYDKNKDFINFIFNISGGLPGNIEEIIYELNRKEVVYFRHANWNIDMSKINVNNYYSFIEEKLYNIEDKLKEIISYLSILGNNFKKSDIEILERYLNIKVDIESILESGIILFENDYYRFFNIIYRNKFYDMIDEELKSKIHIYISEKTKNFETKIFHLKESKNTKKITYEYIKQMRKNFREWKNIKIINKLYKDLESLNIKNYTALTIYTQFLIISENLKELEKYLDLLKEKRWMRIYYYMALMQYNPKKVFKEVNYIIKNEKLTEYEEMNFYYILLNYVLEYGENNEEMDEIFKSIEKKYIKHKNNINFVKLYLKSLIEYSFKYRNKQEKMEKITEKGLIIAKEHKLNRFIITFYMNLSTIEVDNVALSEMYLKEALKVINESNDFSRLAAPYFNIAYNNLYKANIDEFFENINEAIKYAKISNNIRYEILGDFFKSLYYFYIEDYDNVTFDKLKKDEENMSEREKRIYIIYYLSYKAYLAVVKKDLKTAKQLLEKSKEYNELINTTYLLILFIERSPKKIENIFNKLFVSNINLEESLYLLYYKFTKNKKLSTLFEEKAFRLMKKYKEQGLNLSLGMVYEGLFKFYIEKNELMKAFKYYRLAVQLYKNAGIKSKIHKLEKYFYSKTKLYKLRNTKEERINEKSRFYGELFGISTKIISLDNIQEILDSIKNFFKKKFPISDVFVGVKSEIFEVESNYGKIDIKEQDFFRLEPFEMNYFSKFKDFTIIYYLKNENLSVDMNFLEEIFDSLLILDNFLSGALYRIIHLENSIQDYLTGSYTRRYLYLRLEEEFEKLQREESMNLSISLYDIDNFKNINDKYGHKMGDSVLKFIVKTVKENMRNFDILGRYGGEEFVIIFPNTNVEYAYEIIERIKNKIEEETEKELGIKVTASFGITSYNKDIKNYKELIEIADKASYESKRKGKNTITIL</sequence>
<protein>
    <submittedName>
        <fullName evidence="2">Diguanylate cyclase</fullName>
    </submittedName>
</protein>
<dbReference type="Proteomes" id="UP000516361">
    <property type="component" value="Chromosome"/>
</dbReference>
<dbReference type="CDD" id="cd01949">
    <property type="entry name" value="GGDEF"/>
    <property type="match status" value="1"/>
</dbReference>
<dbReference type="NCBIfam" id="TIGR00254">
    <property type="entry name" value="GGDEF"/>
    <property type="match status" value="1"/>
</dbReference>
<evidence type="ECO:0000313" key="3">
    <source>
        <dbReference type="Proteomes" id="UP000516361"/>
    </source>
</evidence>
<evidence type="ECO:0000313" key="2">
    <source>
        <dbReference type="EMBL" id="BBE31602.1"/>
    </source>
</evidence>
<gene>
    <name evidence="2" type="ORF">OSSY52_17430</name>
</gene>
<dbReference type="InParanoid" id="A0A7G1GB85"/>
<feature type="domain" description="GGDEF" evidence="1">
    <location>
        <begin position="1195"/>
        <end position="1324"/>
    </location>
</feature>
<dbReference type="Gene3D" id="3.40.50.300">
    <property type="entry name" value="P-loop containing nucleotide triphosphate hydrolases"/>
    <property type="match status" value="1"/>
</dbReference>
<dbReference type="PROSITE" id="PS50887">
    <property type="entry name" value="GGDEF"/>
    <property type="match status" value="1"/>
</dbReference>
<dbReference type="GO" id="GO:0052621">
    <property type="term" value="F:diguanylate cyclase activity"/>
    <property type="evidence" value="ECO:0007669"/>
    <property type="project" value="TreeGrafter"/>
</dbReference>
<dbReference type="RefSeq" id="WP_190614238.1">
    <property type="nucleotide sequence ID" value="NZ_AP018712.1"/>
</dbReference>
<dbReference type="SUPFAM" id="SSF52540">
    <property type="entry name" value="P-loop containing nucleoside triphosphate hydrolases"/>
    <property type="match status" value="1"/>
</dbReference>